<dbReference type="PANTHER" id="PTHR32294">
    <property type="entry name" value="DNA POLYMERASE III SUBUNIT ALPHA"/>
    <property type="match status" value="1"/>
</dbReference>
<keyword evidence="8 13" id="KW-0235">DNA replication</keyword>
<evidence type="ECO:0000259" key="16">
    <source>
        <dbReference type="Pfam" id="PF07733"/>
    </source>
</evidence>
<keyword evidence="6 13" id="KW-0808">Transferase</keyword>
<dbReference type="Gene3D" id="1.10.150.870">
    <property type="match status" value="1"/>
</dbReference>
<evidence type="ECO:0000256" key="13">
    <source>
        <dbReference type="HAMAP-Rule" id="MF_01902"/>
    </source>
</evidence>
<evidence type="ECO:0000313" key="20">
    <source>
        <dbReference type="Proteomes" id="UP000581447"/>
    </source>
</evidence>
<comment type="similarity">
    <text evidence="2 13">Belongs to the DNA polymerase type-C family. DnaE2 subfamily.</text>
</comment>
<evidence type="ECO:0000256" key="11">
    <source>
        <dbReference type="ARBA" id="ARBA00023204"/>
    </source>
</evidence>
<evidence type="ECO:0000256" key="1">
    <source>
        <dbReference type="ARBA" id="ARBA00004496"/>
    </source>
</evidence>
<dbReference type="EC" id="2.7.7.7" evidence="3 13"/>
<dbReference type="PANTHER" id="PTHR32294:SF4">
    <property type="entry name" value="ERROR-PRONE DNA POLYMERASE"/>
    <property type="match status" value="1"/>
</dbReference>
<comment type="function">
    <text evidence="13">DNA polymerase involved in damage-induced mutagenesis and translesion synthesis (TLS). It is not the major replicative DNA polymerase.</text>
</comment>
<dbReference type="GO" id="GO:0003676">
    <property type="term" value="F:nucleic acid binding"/>
    <property type="evidence" value="ECO:0007669"/>
    <property type="project" value="InterPro"/>
</dbReference>
<dbReference type="GO" id="GO:0003887">
    <property type="term" value="F:DNA-directed DNA polymerase activity"/>
    <property type="evidence" value="ECO:0007669"/>
    <property type="project" value="UniProtKB-UniRule"/>
</dbReference>
<gene>
    <name evidence="13" type="primary">dnaE2</name>
    <name evidence="19" type="ORF">GGR91_000158</name>
</gene>
<dbReference type="Pfam" id="PF07733">
    <property type="entry name" value="DNA_pol3_alpha"/>
    <property type="match status" value="1"/>
</dbReference>
<evidence type="ECO:0000259" key="15">
    <source>
        <dbReference type="Pfam" id="PF01336"/>
    </source>
</evidence>
<dbReference type="AlphaFoldDB" id="A0A840AY94"/>
<dbReference type="Gene3D" id="2.40.50.140">
    <property type="entry name" value="Nucleic acid-binding proteins"/>
    <property type="match status" value="1"/>
</dbReference>
<reference evidence="19 20" key="1">
    <citation type="submission" date="2020-08" db="EMBL/GenBank/DDBJ databases">
        <title>Genomic Encyclopedia of Type Strains, Phase IV (KMG-IV): sequencing the most valuable type-strain genomes for metagenomic binning, comparative biology and taxonomic classification.</title>
        <authorList>
            <person name="Goeker M."/>
        </authorList>
    </citation>
    <scope>NUCLEOTIDE SEQUENCE [LARGE SCALE GENOMIC DNA]</scope>
    <source>
        <strain evidence="19 20">DSM 29050</strain>
    </source>
</reference>
<keyword evidence="10 13" id="KW-0239">DNA-directed DNA polymerase</keyword>
<proteinExistence type="inferred from homology"/>
<protein>
    <recommendedName>
        <fullName evidence="4 13">Error-prone DNA polymerase</fullName>
        <ecNumber evidence="3 13">2.7.7.7</ecNumber>
    </recommendedName>
</protein>
<feature type="domain" description="OB" evidence="15">
    <location>
        <begin position="1009"/>
        <end position="1081"/>
    </location>
</feature>
<feature type="domain" description="DNA polymerase III alpha subunit finger" evidence="18">
    <location>
        <begin position="597"/>
        <end position="770"/>
    </location>
</feature>
<dbReference type="GO" id="GO:0005737">
    <property type="term" value="C:cytoplasm"/>
    <property type="evidence" value="ECO:0007669"/>
    <property type="project" value="UniProtKB-SubCell"/>
</dbReference>
<evidence type="ECO:0000256" key="4">
    <source>
        <dbReference type="ARBA" id="ARBA00017273"/>
    </source>
</evidence>
<dbReference type="HAMAP" id="MF_01902">
    <property type="entry name" value="DNApol_error_prone"/>
    <property type="match status" value="1"/>
</dbReference>
<sequence length="1131" mass="126434">MSYAELACTSSYSFLRGASPPSDYVAEGIRRGLTAIGIADRNTVSGVVRAWKALGDAPDEARSALLAAKRDAGEPEQLTEAEKAACEPNIRFLAGSRLVFSDGTPDIIAYPATRQGWGNLTRLLTVGNMRATKGSCILKFDDLRDHLGDLLLIVMPYATADAEEAHKNPPLYAFKESAKPIAAPSHLKLVSTAPQDWESVLRRLAPVHAGKLWLGVSTHHRGKDKRQLARYRKVASAFDVPLLATNDPLYATRDQRPLHDIVTCIRMGTTIQKAGFALEANAERYIKSADDMAQLFHACPEAVAETERFAAHIHFDLEQLKYEYPHEPVPGGWTPDDWLAHLVWTAAHERYGAELPEKIRKSIETELAFIRTEKFAYYFLTVHDLVKFARDQKPPILCQGRGSAANSTVCFLLGVTSVDPLTNTLLFSRFISSDRKEPPDIDVDFEHERREEVIQYVYRRYGRHRAAIAATIIHYRPRSAVREVGKALGLTEDITTRMVSTVWGSFGSGPDERRLVEAGFDPDNPEIARLKALSEQLIKFPRHLSQHVGGFILTENRLDETVPIHNGAMKDRNFIEWDKDDIDALGLMKVDVLALGMLTCIRKAYDMMREQGIGDYDLKVDIDSDDPNVYDMLCRGESLGVFQVESRAQMNMLPRMKPRSLYDLTIQVAIVRPGPIQGDMVHPYLRRRNGEEKVEYPSPAPPYPPDELKHVLGKTLGVPLFQEQAMNLAITAAEFSEADANRLRKAMATFRNVGGMEHFETMMVEGMVRRGYERDFAQRCFGQIKGFGSYGFPESHALSFARLVYVSSWIKHYHPAIFAAALLNSQPMGFYAPAQIVRDAQENGVEVRPIDVNASHWDNAIEQGALRLGMRQIDGFRAVWAHAIARYRPFASIEDLARRAALPPAAMHLLADADAVRSLGFDRREGAWEARRTPSDELPLFAAANVRELGAEADAMLPAMPASEHVAADYQMTRLSLKGHPMQFLRGMFASEGVLSCAEANVVKNGKRVRVAGVVLVRQRPGKGNAIFITIEDESGVTNILLWARLFDRQRRAVMASRLIIAEGEIQRSKEGVVHLMATNIIDRTDDLARLSETHQANVGKPKIDEFARPHPPRGSHPRDVRILPKSRDFH</sequence>
<organism evidence="19 20">
    <name type="scientific">Sphingorhabdus rigui</name>
    <dbReference type="NCBI Taxonomy" id="1282858"/>
    <lineage>
        <taxon>Bacteria</taxon>
        <taxon>Pseudomonadati</taxon>
        <taxon>Pseudomonadota</taxon>
        <taxon>Alphaproteobacteria</taxon>
        <taxon>Sphingomonadales</taxon>
        <taxon>Sphingomonadaceae</taxon>
        <taxon>Sphingorhabdus</taxon>
    </lineage>
</organism>
<accession>A0A840AY94</accession>
<dbReference type="RefSeq" id="WP_183939132.1">
    <property type="nucleotide sequence ID" value="NZ_BAABBG010000001.1"/>
</dbReference>
<dbReference type="Pfam" id="PF17657">
    <property type="entry name" value="DNA_pol3_finger"/>
    <property type="match status" value="1"/>
</dbReference>
<evidence type="ECO:0000256" key="10">
    <source>
        <dbReference type="ARBA" id="ARBA00022932"/>
    </source>
</evidence>
<comment type="subcellular location">
    <subcellularLocation>
        <location evidence="1 13">Cytoplasm</location>
    </subcellularLocation>
</comment>
<evidence type="ECO:0000256" key="3">
    <source>
        <dbReference type="ARBA" id="ARBA00012417"/>
    </source>
</evidence>
<keyword evidence="7 13" id="KW-0548">Nucleotidyltransferase</keyword>
<evidence type="ECO:0000259" key="17">
    <source>
        <dbReference type="Pfam" id="PF14579"/>
    </source>
</evidence>
<dbReference type="Pfam" id="PF01336">
    <property type="entry name" value="tRNA_anti-codon"/>
    <property type="match status" value="1"/>
</dbReference>
<dbReference type="NCBIfam" id="NF004225">
    <property type="entry name" value="PRK05672.1"/>
    <property type="match status" value="1"/>
</dbReference>
<dbReference type="GO" id="GO:0006281">
    <property type="term" value="P:DNA repair"/>
    <property type="evidence" value="ECO:0007669"/>
    <property type="project" value="UniProtKB-UniRule"/>
</dbReference>
<feature type="compositionally biased region" description="Basic and acidic residues" evidence="14">
    <location>
        <begin position="1117"/>
        <end position="1131"/>
    </location>
</feature>
<comment type="caution">
    <text evidence="19">The sequence shown here is derived from an EMBL/GenBank/DDBJ whole genome shotgun (WGS) entry which is preliminary data.</text>
</comment>
<dbReference type="Proteomes" id="UP000581447">
    <property type="component" value="Unassembled WGS sequence"/>
</dbReference>
<dbReference type="InterPro" id="IPR029460">
    <property type="entry name" value="DNAPol_HHH"/>
</dbReference>
<evidence type="ECO:0000256" key="14">
    <source>
        <dbReference type="SAM" id="MobiDB-lite"/>
    </source>
</evidence>
<evidence type="ECO:0000256" key="5">
    <source>
        <dbReference type="ARBA" id="ARBA00022490"/>
    </source>
</evidence>
<evidence type="ECO:0000256" key="9">
    <source>
        <dbReference type="ARBA" id="ARBA00022763"/>
    </source>
</evidence>
<feature type="region of interest" description="Disordered" evidence="14">
    <location>
        <begin position="1103"/>
        <end position="1131"/>
    </location>
</feature>
<feature type="domain" description="DNA polymerase helix-hairpin-helix motif" evidence="17">
    <location>
        <begin position="844"/>
        <end position="925"/>
    </location>
</feature>
<keyword evidence="5 13" id="KW-0963">Cytoplasm</keyword>
<dbReference type="GO" id="GO:0006260">
    <property type="term" value="P:DNA replication"/>
    <property type="evidence" value="ECO:0007669"/>
    <property type="project" value="UniProtKB-KW"/>
</dbReference>
<dbReference type="NCBIfam" id="TIGR00594">
    <property type="entry name" value="polc"/>
    <property type="match status" value="1"/>
</dbReference>
<evidence type="ECO:0000256" key="2">
    <source>
        <dbReference type="ARBA" id="ARBA00007391"/>
    </source>
</evidence>
<dbReference type="InterPro" id="IPR023073">
    <property type="entry name" value="DnaE2"/>
</dbReference>
<dbReference type="InterPro" id="IPR004805">
    <property type="entry name" value="DnaE2/DnaE/PolC"/>
</dbReference>
<dbReference type="GO" id="GO:0008408">
    <property type="term" value="F:3'-5' exonuclease activity"/>
    <property type="evidence" value="ECO:0007669"/>
    <property type="project" value="InterPro"/>
</dbReference>
<evidence type="ECO:0000256" key="12">
    <source>
        <dbReference type="ARBA" id="ARBA00049244"/>
    </source>
</evidence>
<comment type="catalytic activity">
    <reaction evidence="12 13">
        <text>DNA(n) + a 2'-deoxyribonucleoside 5'-triphosphate = DNA(n+1) + diphosphate</text>
        <dbReference type="Rhea" id="RHEA:22508"/>
        <dbReference type="Rhea" id="RHEA-COMP:17339"/>
        <dbReference type="Rhea" id="RHEA-COMP:17340"/>
        <dbReference type="ChEBI" id="CHEBI:33019"/>
        <dbReference type="ChEBI" id="CHEBI:61560"/>
        <dbReference type="ChEBI" id="CHEBI:173112"/>
        <dbReference type="EC" id="2.7.7.7"/>
    </reaction>
</comment>
<name>A0A840AY94_9SPHN</name>
<dbReference type="EMBL" id="JACIEA010000001">
    <property type="protein sequence ID" value="MBB3941936.1"/>
    <property type="molecule type" value="Genomic_DNA"/>
</dbReference>
<keyword evidence="9 13" id="KW-0227">DNA damage</keyword>
<evidence type="ECO:0000256" key="7">
    <source>
        <dbReference type="ARBA" id="ARBA00022695"/>
    </source>
</evidence>
<dbReference type="Gene3D" id="3.20.20.140">
    <property type="entry name" value="Metal-dependent hydrolases"/>
    <property type="match status" value="1"/>
</dbReference>
<evidence type="ECO:0000256" key="6">
    <source>
        <dbReference type="ARBA" id="ARBA00022679"/>
    </source>
</evidence>
<keyword evidence="11 13" id="KW-0234">DNA repair</keyword>
<dbReference type="CDD" id="cd07434">
    <property type="entry name" value="PHP_PolIIIA_DnaE2"/>
    <property type="match status" value="1"/>
</dbReference>
<dbReference type="InterPro" id="IPR012340">
    <property type="entry name" value="NA-bd_OB-fold"/>
</dbReference>
<dbReference type="InterPro" id="IPR004365">
    <property type="entry name" value="NA-bd_OB_tRNA"/>
</dbReference>
<evidence type="ECO:0000256" key="8">
    <source>
        <dbReference type="ARBA" id="ARBA00022705"/>
    </source>
</evidence>
<dbReference type="InterPro" id="IPR040982">
    <property type="entry name" value="DNA_pol3_finger"/>
</dbReference>
<feature type="domain" description="Bacterial DNA polymerase III alpha subunit NTPase" evidence="16">
    <location>
        <begin position="338"/>
        <end position="594"/>
    </location>
</feature>
<keyword evidence="20" id="KW-1185">Reference proteome</keyword>
<dbReference type="InterPro" id="IPR011708">
    <property type="entry name" value="DNA_pol3_alpha_NTPase_dom"/>
</dbReference>
<evidence type="ECO:0000313" key="19">
    <source>
        <dbReference type="EMBL" id="MBB3941936.1"/>
    </source>
</evidence>
<dbReference type="Pfam" id="PF14579">
    <property type="entry name" value="HHH_6"/>
    <property type="match status" value="1"/>
</dbReference>
<dbReference type="CDD" id="cd04485">
    <property type="entry name" value="DnaE_OBF"/>
    <property type="match status" value="1"/>
</dbReference>
<evidence type="ECO:0000259" key="18">
    <source>
        <dbReference type="Pfam" id="PF17657"/>
    </source>
</evidence>